<keyword evidence="8" id="KW-1185">Reference proteome</keyword>
<dbReference type="CDD" id="cd02966">
    <property type="entry name" value="TlpA_like_family"/>
    <property type="match status" value="1"/>
</dbReference>
<evidence type="ECO:0000256" key="5">
    <source>
        <dbReference type="SAM" id="SignalP"/>
    </source>
</evidence>
<dbReference type="InterPro" id="IPR017937">
    <property type="entry name" value="Thioredoxin_CS"/>
</dbReference>
<dbReference type="AlphaFoldDB" id="A0A521ELN6"/>
<dbReference type="Proteomes" id="UP000315971">
    <property type="component" value="Unassembled WGS sequence"/>
</dbReference>
<name>A0A521ELN6_9SPHI</name>
<reference evidence="7 8" key="1">
    <citation type="submission" date="2017-05" db="EMBL/GenBank/DDBJ databases">
        <authorList>
            <person name="Varghese N."/>
            <person name="Submissions S."/>
        </authorList>
    </citation>
    <scope>NUCLEOTIDE SEQUENCE [LARGE SCALE GENOMIC DNA]</scope>
    <source>
        <strain evidence="7 8">DSM 21342</strain>
    </source>
</reference>
<sequence length="373" mass="41346">MFDMKKIIALCAFCIVCICIACTKKGFEITGDVQGVQEGTKVLLLSFGDESEAPDTIAQGKIEKGKFSMQGKVEVPELYVFMIEGIQGYKPIFVENSIIKLSGSADKLMQATVTGSKTHDELNQNQQIINKYQAEQNKIIDEANKKLGDKASSAQKDSVMALLERVRAKQIKEVNEFAIKNPGSFVAPTLILNSADELDPSIYNQIYENFSEDVKKNSAAKYLKVQLDKLATVAVGQKAPELKGKNPEGKDISLSEIKGKLTIIDFWASWCGPCRAENPNVVRIYNKYHDKGLNILGVSLDKNATEWKKAIADDQLNWNHVSDLMFWDSQLAKAYKVEAIPHTVLIDENGVIIANNLRGEELEKKIAAILGKN</sequence>
<dbReference type="Pfam" id="PF14289">
    <property type="entry name" value="DUF4369"/>
    <property type="match status" value="1"/>
</dbReference>
<evidence type="ECO:0000313" key="7">
    <source>
        <dbReference type="EMBL" id="SMO84361.1"/>
    </source>
</evidence>
<feature type="chain" id="PRO_5021939948" evidence="5">
    <location>
        <begin position="22"/>
        <end position="373"/>
    </location>
</feature>
<dbReference type="GO" id="GO:0017004">
    <property type="term" value="P:cytochrome complex assembly"/>
    <property type="evidence" value="ECO:0007669"/>
    <property type="project" value="UniProtKB-KW"/>
</dbReference>
<evidence type="ECO:0000259" key="6">
    <source>
        <dbReference type="PROSITE" id="PS51352"/>
    </source>
</evidence>
<comment type="subcellular location">
    <subcellularLocation>
        <location evidence="1">Cell envelope</location>
    </subcellularLocation>
</comment>
<evidence type="ECO:0000256" key="4">
    <source>
        <dbReference type="ARBA" id="ARBA00023284"/>
    </source>
</evidence>
<dbReference type="GO" id="GO:0016491">
    <property type="term" value="F:oxidoreductase activity"/>
    <property type="evidence" value="ECO:0007669"/>
    <property type="project" value="InterPro"/>
</dbReference>
<dbReference type="GO" id="GO:0030313">
    <property type="term" value="C:cell envelope"/>
    <property type="evidence" value="ECO:0007669"/>
    <property type="project" value="UniProtKB-SubCell"/>
</dbReference>
<protein>
    <submittedName>
        <fullName evidence="7">Peroxiredoxin</fullName>
    </submittedName>
</protein>
<dbReference type="Gene3D" id="3.40.30.10">
    <property type="entry name" value="Glutaredoxin"/>
    <property type="match status" value="1"/>
</dbReference>
<dbReference type="PANTHER" id="PTHR42852">
    <property type="entry name" value="THIOL:DISULFIDE INTERCHANGE PROTEIN DSBE"/>
    <property type="match status" value="1"/>
</dbReference>
<proteinExistence type="predicted"/>
<dbReference type="InterPro" id="IPR036249">
    <property type="entry name" value="Thioredoxin-like_sf"/>
</dbReference>
<dbReference type="InterPro" id="IPR013766">
    <property type="entry name" value="Thioredoxin_domain"/>
</dbReference>
<evidence type="ECO:0000313" key="8">
    <source>
        <dbReference type="Proteomes" id="UP000315971"/>
    </source>
</evidence>
<keyword evidence="5" id="KW-0732">Signal</keyword>
<evidence type="ECO:0000256" key="1">
    <source>
        <dbReference type="ARBA" id="ARBA00004196"/>
    </source>
</evidence>
<keyword evidence="2" id="KW-0201">Cytochrome c-type biogenesis</keyword>
<evidence type="ECO:0000256" key="2">
    <source>
        <dbReference type="ARBA" id="ARBA00022748"/>
    </source>
</evidence>
<evidence type="ECO:0000256" key="3">
    <source>
        <dbReference type="ARBA" id="ARBA00023157"/>
    </source>
</evidence>
<dbReference type="SUPFAM" id="SSF52833">
    <property type="entry name" value="Thioredoxin-like"/>
    <property type="match status" value="1"/>
</dbReference>
<dbReference type="InterPro" id="IPR025380">
    <property type="entry name" value="DUF4369"/>
</dbReference>
<dbReference type="InterPro" id="IPR000866">
    <property type="entry name" value="AhpC/TSA"/>
</dbReference>
<dbReference type="PROSITE" id="PS51352">
    <property type="entry name" value="THIOREDOXIN_2"/>
    <property type="match status" value="1"/>
</dbReference>
<feature type="signal peptide" evidence="5">
    <location>
        <begin position="1"/>
        <end position="21"/>
    </location>
</feature>
<dbReference type="Pfam" id="PF00578">
    <property type="entry name" value="AhpC-TSA"/>
    <property type="match status" value="1"/>
</dbReference>
<dbReference type="PROSITE" id="PS00194">
    <property type="entry name" value="THIOREDOXIN_1"/>
    <property type="match status" value="1"/>
</dbReference>
<dbReference type="GO" id="GO:0016209">
    <property type="term" value="F:antioxidant activity"/>
    <property type="evidence" value="ECO:0007669"/>
    <property type="project" value="InterPro"/>
</dbReference>
<dbReference type="EMBL" id="FXSZ01000016">
    <property type="protein sequence ID" value="SMO84361.1"/>
    <property type="molecule type" value="Genomic_DNA"/>
</dbReference>
<keyword evidence="3" id="KW-1015">Disulfide bond</keyword>
<dbReference type="PANTHER" id="PTHR42852:SF6">
    <property type="entry name" value="THIOL:DISULFIDE INTERCHANGE PROTEIN DSBE"/>
    <property type="match status" value="1"/>
</dbReference>
<dbReference type="InterPro" id="IPR050553">
    <property type="entry name" value="Thioredoxin_ResA/DsbE_sf"/>
</dbReference>
<accession>A0A521ELN6</accession>
<gene>
    <name evidence="7" type="ORF">SAMN06265350_11627</name>
</gene>
<feature type="domain" description="Thioredoxin" evidence="6">
    <location>
        <begin position="233"/>
        <end position="373"/>
    </location>
</feature>
<dbReference type="OrthoDB" id="750178at2"/>
<keyword evidence="4" id="KW-0676">Redox-active center</keyword>
<organism evidence="7 8">
    <name type="scientific">Solitalea koreensis</name>
    <dbReference type="NCBI Taxonomy" id="543615"/>
    <lineage>
        <taxon>Bacteria</taxon>
        <taxon>Pseudomonadati</taxon>
        <taxon>Bacteroidota</taxon>
        <taxon>Sphingobacteriia</taxon>
        <taxon>Sphingobacteriales</taxon>
        <taxon>Sphingobacteriaceae</taxon>
        <taxon>Solitalea</taxon>
    </lineage>
</organism>